<feature type="compositionally biased region" description="Pro residues" evidence="1">
    <location>
        <begin position="39"/>
        <end position="48"/>
    </location>
</feature>
<gene>
    <name evidence="2" type="ORF">SE17_37665</name>
</gene>
<organism evidence="2 3">
    <name type="scientific">Kouleothrix aurantiaca</name>
    <dbReference type="NCBI Taxonomy" id="186479"/>
    <lineage>
        <taxon>Bacteria</taxon>
        <taxon>Bacillati</taxon>
        <taxon>Chloroflexota</taxon>
        <taxon>Chloroflexia</taxon>
        <taxon>Chloroflexales</taxon>
        <taxon>Roseiflexineae</taxon>
        <taxon>Roseiflexaceae</taxon>
        <taxon>Kouleothrix</taxon>
    </lineage>
</organism>
<evidence type="ECO:0000313" key="2">
    <source>
        <dbReference type="EMBL" id="KPV48513.1"/>
    </source>
</evidence>
<name>A0A0P9CR96_9CHLR</name>
<dbReference type="AlphaFoldDB" id="A0A0P9CR96"/>
<protein>
    <submittedName>
        <fullName evidence="2">Uncharacterized protein</fullName>
    </submittedName>
</protein>
<evidence type="ECO:0000256" key="1">
    <source>
        <dbReference type="SAM" id="MobiDB-lite"/>
    </source>
</evidence>
<keyword evidence="3" id="KW-1185">Reference proteome</keyword>
<dbReference type="EMBL" id="LJCR01002592">
    <property type="protein sequence ID" value="KPV48513.1"/>
    <property type="molecule type" value="Genomic_DNA"/>
</dbReference>
<proteinExistence type="predicted"/>
<feature type="region of interest" description="Disordered" evidence="1">
    <location>
        <begin position="99"/>
        <end position="120"/>
    </location>
</feature>
<sequence>MTDHEAYTGDTVRLDKRTRKLAYDDGLSDRWLEQTLGDPPAPAAPPEPTSSDMIGQLLGRFCGALLRGLHDQIEHLNRERPLSLLGRLARGRMHAGTELWLDSDTPYDEEQGTEPRVTPY</sequence>
<reference evidence="2 3" key="1">
    <citation type="submission" date="2015-09" db="EMBL/GenBank/DDBJ databases">
        <title>Draft genome sequence of Kouleothrix aurantiaca JCM 19913.</title>
        <authorList>
            <person name="Hemp J."/>
        </authorList>
    </citation>
    <scope>NUCLEOTIDE SEQUENCE [LARGE SCALE GENOMIC DNA]</scope>
    <source>
        <strain evidence="2 3">COM-B</strain>
    </source>
</reference>
<accession>A0A0P9CR96</accession>
<evidence type="ECO:0000313" key="3">
    <source>
        <dbReference type="Proteomes" id="UP000050509"/>
    </source>
</evidence>
<feature type="non-terminal residue" evidence="2">
    <location>
        <position position="120"/>
    </location>
</feature>
<comment type="caution">
    <text evidence="2">The sequence shown here is derived from an EMBL/GenBank/DDBJ whole genome shotgun (WGS) entry which is preliminary data.</text>
</comment>
<feature type="region of interest" description="Disordered" evidence="1">
    <location>
        <begin position="32"/>
        <end position="51"/>
    </location>
</feature>
<dbReference type="Proteomes" id="UP000050509">
    <property type="component" value="Unassembled WGS sequence"/>
</dbReference>